<dbReference type="EMBL" id="PGOL01004039">
    <property type="protein sequence ID" value="PKI38689.1"/>
    <property type="molecule type" value="Genomic_DNA"/>
</dbReference>
<gene>
    <name evidence="2" type="ORF">CRG98_040926</name>
</gene>
<dbReference type="GO" id="GO:0004523">
    <property type="term" value="F:RNA-DNA hybrid ribonuclease activity"/>
    <property type="evidence" value="ECO:0007669"/>
    <property type="project" value="InterPro"/>
</dbReference>
<protein>
    <recommendedName>
        <fullName evidence="1">RNase H type-1 domain-containing protein</fullName>
    </recommendedName>
</protein>
<dbReference type="CDD" id="cd06222">
    <property type="entry name" value="RNase_H_like"/>
    <property type="match status" value="1"/>
</dbReference>
<proteinExistence type="predicted"/>
<accession>A0A2I0I3W5</accession>
<sequence>MAVIGFARNIGIDLAGLAELWVAQTGLELARALGYHKVILEVDSELVRRFVTRPGQSALHISPLVEAIKGLINRSVVHQANIANIGMLKVPWKKCSILGHSVTTTRSGNGNFRLKLKLLVEKLLSSDNEFKVASCNRSKVISSSTSPKPSFATTSSIALQSSMVRWLSRVRLFAVEDAIRHSNS</sequence>
<dbReference type="GO" id="GO:0003676">
    <property type="term" value="F:nucleic acid binding"/>
    <property type="evidence" value="ECO:0007669"/>
    <property type="project" value="InterPro"/>
</dbReference>
<organism evidence="2 3">
    <name type="scientific">Punica granatum</name>
    <name type="common">Pomegranate</name>
    <dbReference type="NCBI Taxonomy" id="22663"/>
    <lineage>
        <taxon>Eukaryota</taxon>
        <taxon>Viridiplantae</taxon>
        <taxon>Streptophyta</taxon>
        <taxon>Embryophyta</taxon>
        <taxon>Tracheophyta</taxon>
        <taxon>Spermatophyta</taxon>
        <taxon>Magnoliopsida</taxon>
        <taxon>eudicotyledons</taxon>
        <taxon>Gunneridae</taxon>
        <taxon>Pentapetalae</taxon>
        <taxon>rosids</taxon>
        <taxon>malvids</taxon>
        <taxon>Myrtales</taxon>
        <taxon>Lythraceae</taxon>
        <taxon>Punica</taxon>
    </lineage>
</organism>
<evidence type="ECO:0000313" key="2">
    <source>
        <dbReference type="EMBL" id="PKI38689.1"/>
    </source>
</evidence>
<evidence type="ECO:0000313" key="3">
    <source>
        <dbReference type="Proteomes" id="UP000233551"/>
    </source>
</evidence>
<dbReference type="Proteomes" id="UP000233551">
    <property type="component" value="Unassembled WGS sequence"/>
</dbReference>
<dbReference type="InterPro" id="IPR044730">
    <property type="entry name" value="RNase_H-like_dom_plant"/>
</dbReference>
<dbReference type="InterPro" id="IPR002156">
    <property type="entry name" value="RNaseH_domain"/>
</dbReference>
<evidence type="ECO:0000259" key="1">
    <source>
        <dbReference type="Pfam" id="PF13456"/>
    </source>
</evidence>
<feature type="domain" description="RNase H type-1" evidence="1">
    <location>
        <begin position="17"/>
        <end position="74"/>
    </location>
</feature>
<name>A0A2I0I3W5_PUNGR</name>
<reference evidence="2 3" key="1">
    <citation type="submission" date="2017-11" db="EMBL/GenBank/DDBJ databases">
        <title>De-novo sequencing of pomegranate (Punica granatum L.) genome.</title>
        <authorList>
            <person name="Akparov Z."/>
            <person name="Amiraslanov A."/>
            <person name="Hajiyeva S."/>
            <person name="Abbasov M."/>
            <person name="Kaur K."/>
            <person name="Hamwieh A."/>
            <person name="Solovyev V."/>
            <person name="Salamov A."/>
            <person name="Braich B."/>
            <person name="Kosarev P."/>
            <person name="Mahmoud A."/>
            <person name="Hajiyev E."/>
            <person name="Babayeva S."/>
            <person name="Izzatullayeva V."/>
            <person name="Mammadov A."/>
            <person name="Mammadov A."/>
            <person name="Sharifova S."/>
            <person name="Ojaghi J."/>
            <person name="Eynullazada K."/>
            <person name="Bayramov B."/>
            <person name="Abdulazimova A."/>
            <person name="Shahmuradov I."/>
        </authorList>
    </citation>
    <scope>NUCLEOTIDE SEQUENCE [LARGE SCALE GENOMIC DNA]</scope>
    <source>
        <strain evidence="3">cv. AG2017</strain>
        <tissue evidence="2">Leaf</tissue>
    </source>
</reference>
<comment type="caution">
    <text evidence="2">The sequence shown here is derived from an EMBL/GenBank/DDBJ whole genome shotgun (WGS) entry which is preliminary data.</text>
</comment>
<dbReference type="AlphaFoldDB" id="A0A2I0I3W5"/>
<dbReference type="Pfam" id="PF13456">
    <property type="entry name" value="RVT_3"/>
    <property type="match status" value="1"/>
</dbReference>
<keyword evidence="3" id="KW-1185">Reference proteome</keyword>